<dbReference type="EMBL" id="JAUSSU010000008">
    <property type="protein sequence ID" value="MDQ0114716.1"/>
    <property type="molecule type" value="Genomic_DNA"/>
</dbReference>
<dbReference type="RefSeq" id="WP_307206096.1">
    <property type="nucleotide sequence ID" value="NZ_JAUSSU010000008.1"/>
</dbReference>
<protein>
    <recommendedName>
        <fullName evidence="3">Secreted protein</fullName>
    </recommendedName>
</protein>
<gene>
    <name evidence="1" type="ORF">J2T15_004172</name>
</gene>
<sequence length="290" mass="31278">MVKHKWTLLSMGFVLVLAAIFLWQGTKGAGATGDLSDPLLDPYALSLAHRHAVAGTESAAEKGIAIRLKWPEGDPQAGVPAMLALTITGSGDKPIEAFDITNEKLLHLIIVSEDLQYFQHVHPEHKGGGVFELPIAFPASGKFKLYADFVPTGMNELTRTGTVQVGGVELGRAAFEPSDKLTASVDGMKVTLAFSDELAPQTQMSMTYTFTDEKTGEPITDLELYLGAVGHVVAIDQTTEQFIHIHPLNWASSGPQAVFGAAFPVSGLYKVWGQFQRNGKTFVVPFVIKV</sequence>
<name>A0ABT9U6N5_PAEHA</name>
<evidence type="ECO:0000313" key="1">
    <source>
        <dbReference type="EMBL" id="MDQ0114716.1"/>
    </source>
</evidence>
<dbReference type="Proteomes" id="UP001229346">
    <property type="component" value="Unassembled WGS sequence"/>
</dbReference>
<reference evidence="1 2" key="1">
    <citation type="submission" date="2023-07" db="EMBL/GenBank/DDBJ databases">
        <title>Sorghum-associated microbial communities from plants grown in Nebraska, USA.</title>
        <authorList>
            <person name="Schachtman D."/>
        </authorList>
    </citation>
    <scope>NUCLEOTIDE SEQUENCE [LARGE SCALE GENOMIC DNA]</scope>
    <source>
        <strain evidence="1 2">CC482</strain>
    </source>
</reference>
<accession>A0ABT9U6N5</accession>
<proteinExistence type="predicted"/>
<evidence type="ECO:0008006" key="3">
    <source>
        <dbReference type="Google" id="ProtNLM"/>
    </source>
</evidence>
<organism evidence="1 2">
    <name type="scientific">Paenibacillus harenae</name>
    <dbReference type="NCBI Taxonomy" id="306543"/>
    <lineage>
        <taxon>Bacteria</taxon>
        <taxon>Bacillati</taxon>
        <taxon>Bacillota</taxon>
        <taxon>Bacilli</taxon>
        <taxon>Bacillales</taxon>
        <taxon>Paenibacillaceae</taxon>
        <taxon>Paenibacillus</taxon>
    </lineage>
</organism>
<evidence type="ECO:0000313" key="2">
    <source>
        <dbReference type="Proteomes" id="UP001229346"/>
    </source>
</evidence>
<comment type="caution">
    <text evidence="1">The sequence shown here is derived from an EMBL/GenBank/DDBJ whole genome shotgun (WGS) entry which is preliminary data.</text>
</comment>
<keyword evidence="2" id="KW-1185">Reference proteome</keyword>